<protein>
    <recommendedName>
        <fullName evidence="3">Glycosyltransferase</fullName>
    </recommendedName>
</protein>
<gene>
    <name evidence="1" type="ORF">Thimo_0863</name>
</gene>
<sequence>MRRAERGPDPDATTRVLVFARAPVPGEVKTRLIPALGAEGAARLHQRLTETLLDRLAASDRIAVELWAAPDAGHPFFAQAARRWPVTLHDQQGGDLGERLALAAASALGRARAVLLIGADCPEMSLNYLAEAERRLEHQDAVIGPAQDGGYVLLGLRRFAPSLFRKIPWGGDKVAALTMARLDGLGWRWSALPPLRDIDRPEDLVQIPARLRQR</sequence>
<dbReference type="Gene3D" id="3.90.550.10">
    <property type="entry name" value="Spore Coat Polysaccharide Biosynthesis Protein SpsA, Chain A"/>
    <property type="match status" value="1"/>
</dbReference>
<organism evidence="1 2">
    <name type="scientific">Thioflavicoccus mobilis 8321</name>
    <dbReference type="NCBI Taxonomy" id="765912"/>
    <lineage>
        <taxon>Bacteria</taxon>
        <taxon>Pseudomonadati</taxon>
        <taxon>Pseudomonadota</taxon>
        <taxon>Gammaproteobacteria</taxon>
        <taxon>Chromatiales</taxon>
        <taxon>Chromatiaceae</taxon>
        <taxon>Thioflavicoccus</taxon>
    </lineage>
</organism>
<dbReference type="PATRIC" id="fig|765912.4.peg.846"/>
<reference evidence="1 2" key="1">
    <citation type="submission" date="2011-09" db="EMBL/GenBank/DDBJ databases">
        <title>Complete sequence of chromosome of Thioflavicoccus mobilis 8321.</title>
        <authorList>
            <consortium name="US DOE Joint Genome Institute"/>
            <person name="Lucas S."/>
            <person name="Han J."/>
            <person name="Lapidus A."/>
            <person name="Cheng J.-F."/>
            <person name="Goodwin L."/>
            <person name="Pitluck S."/>
            <person name="Peters L."/>
            <person name="Ovchinnikova G."/>
            <person name="Lu M."/>
            <person name="Detter J.C."/>
            <person name="Han C."/>
            <person name="Tapia R."/>
            <person name="Land M."/>
            <person name="Hauser L."/>
            <person name="Kyrpides N."/>
            <person name="Ivanova N."/>
            <person name="Pagani I."/>
            <person name="Vogl K."/>
            <person name="Liu Z."/>
            <person name="Imhoff J."/>
            <person name="Thiel V."/>
            <person name="Frigaard N.-U."/>
            <person name="Bryant D."/>
            <person name="Woyke T."/>
        </authorList>
    </citation>
    <scope>NUCLEOTIDE SEQUENCE [LARGE SCALE GENOMIC DNA]</scope>
    <source>
        <strain evidence="1 2">8321</strain>
    </source>
</reference>
<evidence type="ECO:0000313" key="2">
    <source>
        <dbReference type="Proteomes" id="UP000010816"/>
    </source>
</evidence>
<dbReference type="PANTHER" id="PTHR36529:SF1">
    <property type="entry name" value="GLYCOSYLTRANSFERASE"/>
    <property type="match status" value="1"/>
</dbReference>
<dbReference type="HOGENOM" id="CLU_075662_2_0_6"/>
<keyword evidence="2" id="KW-1185">Reference proteome</keyword>
<evidence type="ECO:0008006" key="3">
    <source>
        <dbReference type="Google" id="ProtNLM"/>
    </source>
</evidence>
<dbReference type="AlphaFoldDB" id="L0GWL8"/>
<dbReference type="KEGG" id="tmb:Thimo_0863"/>
<dbReference type="OrthoDB" id="9798250at2"/>
<dbReference type="eggNOG" id="COG3222">
    <property type="taxonomic scope" value="Bacteria"/>
</dbReference>
<dbReference type="InterPro" id="IPR029044">
    <property type="entry name" value="Nucleotide-diphossugar_trans"/>
</dbReference>
<dbReference type="Pfam" id="PF09837">
    <property type="entry name" value="DUF2064"/>
    <property type="match status" value="1"/>
</dbReference>
<dbReference type="SUPFAM" id="SSF53448">
    <property type="entry name" value="Nucleotide-diphospho-sugar transferases"/>
    <property type="match status" value="1"/>
</dbReference>
<proteinExistence type="predicted"/>
<dbReference type="Proteomes" id="UP000010816">
    <property type="component" value="Chromosome"/>
</dbReference>
<dbReference type="InterPro" id="IPR018641">
    <property type="entry name" value="Trfase_1_rSAM/seldom-assoc"/>
</dbReference>
<name>L0GWL8_9GAMM</name>
<dbReference type="EMBL" id="CP003051">
    <property type="protein sequence ID" value="AGA89699.1"/>
    <property type="molecule type" value="Genomic_DNA"/>
</dbReference>
<dbReference type="PANTHER" id="PTHR36529">
    <property type="entry name" value="SLL1095 PROTEIN"/>
    <property type="match status" value="1"/>
</dbReference>
<accession>L0GWL8</accession>
<evidence type="ECO:0000313" key="1">
    <source>
        <dbReference type="EMBL" id="AGA89699.1"/>
    </source>
</evidence>
<dbReference type="STRING" id="765912.Thimo_0863"/>
<dbReference type="RefSeq" id="WP_015279845.1">
    <property type="nucleotide sequence ID" value="NC_019940.1"/>
</dbReference>
<dbReference type="NCBIfam" id="TIGR04282">
    <property type="entry name" value="glyco_like_cofC"/>
    <property type="match status" value="1"/>
</dbReference>